<accession>A0A2P5E783</accession>
<dbReference type="Proteomes" id="UP000237000">
    <property type="component" value="Unassembled WGS sequence"/>
</dbReference>
<evidence type="ECO:0000313" key="2">
    <source>
        <dbReference type="Proteomes" id="UP000237000"/>
    </source>
</evidence>
<protein>
    <submittedName>
        <fullName evidence="1">Uncharacterized protein</fullName>
    </submittedName>
</protein>
<reference evidence="2" key="1">
    <citation type="submission" date="2016-06" db="EMBL/GenBank/DDBJ databases">
        <title>Parallel loss of symbiosis genes in relatives of nitrogen-fixing non-legume Parasponia.</title>
        <authorList>
            <person name="Van Velzen R."/>
            <person name="Holmer R."/>
            <person name="Bu F."/>
            <person name="Rutten L."/>
            <person name="Van Zeijl A."/>
            <person name="Liu W."/>
            <person name="Santuari L."/>
            <person name="Cao Q."/>
            <person name="Sharma T."/>
            <person name="Shen D."/>
            <person name="Roswanjaya Y."/>
            <person name="Wardhani T."/>
            <person name="Kalhor M.S."/>
            <person name="Jansen J."/>
            <person name="Van den Hoogen J."/>
            <person name="Gungor B."/>
            <person name="Hartog M."/>
            <person name="Hontelez J."/>
            <person name="Verver J."/>
            <person name="Yang W.-C."/>
            <person name="Schijlen E."/>
            <person name="Repin R."/>
            <person name="Schilthuizen M."/>
            <person name="Schranz E."/>
            <person name="Heidstra R."/>
            <person name="Miyata K."/>
            <person name="Fedorova E."/>
            <person name="Kohlen W."/>
            <person name="Bisseling T."/>
            <person name="Smit S."/>
            <person name="Geurts R."/>
        </authorList>
    </citation>
    <scope>NUCLEOTIDE SEQUENCE [LARGE SCALE GENOMIC DNA]</scope>
    <source>
        <strain evidence="2">cv. RG33-2</strain>
    </source>
</reference>
<dbReference type="InParanoid" id="A0A2P5E783"/>
<gene>
    <name evidence="1" type="ORF">TorRG33x02_228780</name>
</gene>
<dbReference type="AlphaFoldDB" id="A0A2P5E783"/>
<sequence>MYMYLSVTEPDLADSTRINRYCTTFGVVAEGRRGMAYNLYQSLLCNPYRHSGLKIKSCANNSESKASTLQVHTKKRCLRCNTLYSDQDNSPTACSFHGHTTGEKGLFALAPPHQGIDGEWSDGSGVIVYRWNDKNNRPNTGSDNWKKRWSCCAEYGENAPPCRRGWHVSYDDGYTLY</sequence>
<dbReference type="EMBL" id="JXTC01000219">
    <property type="protein sequence ID" value="PON81350.1"/>
    <property type="molecule type" value="Genomic_DNA"/>
</dbReference>
<keyword evidence="2" id="KW-1185">Reference proteome</keyword>
<dbReference type="PANTHER" id="PTHR35106">
    <property type="entry name" value="BNAA07G25190D PROTEIN"/>
    <property type="match status" value="1"/>
</dbReference>
<organism evidence="1 2">
    <name type="scientific">Trema orientale</name>
    <name type="common">Charcoal tree</name>
    <name type="synonym">Celtis orientalis</name>
    <dbReference type="NCBI Taxonomy" id="63057"/>
    <lineage>
        <taxon>Eukaryota</taxon>
        <taxon>Viridiplantae</taxon>
        <taxon>Streptophyta</taxon>
        <taxon>Embryophyta</taxon>
        <taxon>Tracheophyta</taxon>
        <taxon>Spermatophyta</taxon>
        <taxon>Magnoliopsida</taxon>
        <taxon>eudicotyledons</taxon>
        <taxon>Gunneridae</taxon>
        <taxon>Pentapetalae</taxon>
        <taxon>rosids</taxon>
        <taxon>fabids</taxon>
        <taxon>Rosales</taxon>
        <taxon>Cannabaceae</taxon>
        <taxon>Trema</taxon>
    </lineage>
</organism>
<evidence type="ECO:0000313" key="1">
    <source>
        <dbReference type="EMBL" id="PON81350.1"/>
    </source>
</evidence>
<dbReference type="PANTHER" id="PTHR35106:SF4">
    <property type="entry name" value="OS09G0485800 PROTEIN"/>
    <property type="match status" value="1"/>
</dbReference>
<comment type="caution">
    <text evidence="1">The sequence shown here is derived from an EMBL/GenBank/DDBJ whole genome shotgun (WGS) entry which is preliminary data.</text>
</comment>
<proteinExistence type="predicted"/>
<dbReference type="OrthoDB" id="4573at2759"/>
<name>A0A2P5E783_TREOI</name>